<dbReference type="SUPFAM" id="SSF48726">
    <property type="entry name" value="Immunoglobulin"/>
    <property type="match status" value="1"/>
</dbReference>
<evidence type="ECO:0000256" key="4">
    <source>
        <dbReference type="SAM" id="SignalP"/>
    </source>
</evidence>
<feature type="signal peptide" evidence="4">
    <location>
        <begin position="1"/>
        <end position="48"/>
    </location>
</feature>
<dbReference type="InterPro" id="IPR013106">
    <property type="entry name" value="Ig_V-set"/>
</dbReference>
<dbReference type="Gene3D" id="2.60.40.10">
    <property type="entry name" value="Immunoglobulins"/>
    <property type="match status" value="1"/>
</dbReference>
<dbReference type="InterPro" id="IPR013783">
    <property type="entry name" value="Ig-like_fold"/>
</dbReference>
<dbReference type="Pfam" id="PF07686">
    <property type="entry name" value="V-set"/>
    <property type="match status" value="1"/>
</dbReference>
<dbReference type="InterPro" id="IPR036179">
    <property type="entry name" value="Ig-like_dom_sf"/>
</dbReference>
<feature type="domain" description="Ig-like" evidence="5">
    <location>
        <begin position="50"/>
        <end position="144"/>
    </location>
</feature>
<proteinExistence type="predicted"/>
<keyword evidence="7" id="KW-1185">Reference proteome</keyword>
<protein>
    <recommendedName>
        <fullName evidence="5">Ig-like domain-containing protein</fullName>
    </recommendedName>
</protein>
<dbReference type="InterPro" id="IPR003599">
    <property type="entry name" value="Ig_sub"/>
</dbReference>
<dbReference type="InterPro" id="IPR007110">
    <property type="entry name" value="Ig-like_dom"/>
</dbReference>
<dbReference type="PROSITE" id="PS50835">
    <property type="entry name" value="IG_LIKE"/>
    <property type="match status" value="1"/>
</dbReference>
<evidence type="ECO:0000313" key="7">
    <source>
        <dbReference type="Proteomes" id="UP000472268"/>
    </source>
</evidence>
<reference evidence="6 7" key="1">
    <citation type="submission" date="2019-05" db="EMBL/GenBank/DDBJ databases">
        <title>A Chromosome-scale Meerkat (S. suricatta) Genome Assembly.</title>
        <authorList>
            <person name="Dudchenko O."/>
            <person name="Lieberman Aiden E."/>
            <person name="Tung J."/>
            <person name="Barreiro L.B."/>
            <person name="Clutton-Brock T.H."/>
        </authorList>
    </citation>
    <scope>NUCLEOTIDE SEQUENCE [LARGE SCALE GENOMIC DNA]</scope>
</reference>
<organism evidence="6 7">
    <name type="scientific">Suricata suricatta</name>
    <name type="common">Meerkat</name>
    <dbReference type="NCBI Taxonomy" id="37032"/>
    <lineage>
        <taxon>Eukaryota</taxon>
        <taxon>Metazoa</taxon>
        <taxon>Chordata</taxon>
        <taxon>Craniata</taxon>
        <taxon>Vertebrata</taxon>
        <taxon>Euteleostomi</taxon>
        <taxon>Mammalia</taxon>
        <taxon>Eutheria</taxon>
        <taxon>Laurasiatheria</taxon>
        <taxon>Carnivora</taxon>
        <taxon>Feliformia</taxon>
        <taxon>Herpestidae</taxon>
        <taxon>Suricata</taxon>
    </lineage>
</organism>
<dbReference type="Proteomes" id="UP000472268">
    <property type="component" value="Chromosome 14"/>
</dbReference>
<evidence type="ECO:0000313" key="6">
    <source>
        <dbReference type="Ensembl" id="ENSSSUP00005021405.1"/>
    </source>
</evidence>
<dbReference type="FunFam" id="2.60.40.10:FF:000721">
    <property type="entry name" value="Immunoglobulin lambda variable 5-45"/>
    <property type="match status" value="1"/>
</dbReference>
<accession>A0A673UJM9</accession>
<dbReference type="Ensembl" id="ENSSSUT00005024474.1">
    <property type="protein sequence ID" value="ENSSSUP00005021405.1"/>
    <property type="gene ID" value="ENSSSUG00005013856.1"/>
</dbReference>
<dbReference type="PANTHER" id="PTHR23267">
    <property type="entry name" value="IMMUNOGLOBULIN LIGHT CHAIN"/>
    <property type="match status" value="1"/>
</dbReference>
<sequence>MDHIYMDSPSCAEGAGEKEACGSPAHCVTMAWTPVLLVLLSHCTGSLSQPVLTQPPSLSASPGTTARLTCTLSSGYNVGSYYINWFQQKPGSPPRFLLWFYSDSNKYQGSGVPSRFSGSKDASANAGLLLISGLQPEDEADYFCGSWSSGAGHSDTHTCGSGTNTSACSDPCTLTLLQFNIT</sequence>
<evidence type="ECO:0000259" key="5">
    <source>
        <dbReference type="PROSITE" id="PS50835"/>
    </source>
</evidence>
<feature type="chain" id="PRO_5025583485" description="Ig-like domain-containing protein" evidence="4">
    <location>
        <begin position="49"/>
        <end position="182"/>
    </location>
</feature>
<evidence type="ECO:0000256" key="3">
    <source>
        <dbReference type="ARBA" id="ARBA00023319"/>
    </source>
</evidence>
<evidence type="ECO:0000256" key="1">
    <source>
        <dbReference type="ARBA" id="ARBA00022729"/>
    </source>
</evidence>
<dbReference type="InterPro" id="IPR050150">
    <property type="entry name" value="IgV_Light_Chain"/>
</dbReference>
<reference evidence="6" key="2">
    <citation type="submission" date="2025-08" db="UniProtKB">
        <authorList>
            <consortium name="Ensembl"/>
        </authorList>
    </citation>
    <scope>IDENTIFICATION</scope>
</reference>
<dbReference type="AlphaFoldDB" id="A0A673UJM9"/>
<name>A0A673UJM9_SURSU</name>
<keyword evidence="2" id="KW-1015">Disulfide bond</keyword>
<dbReference type="SMART" id="SM00409">
    <property type="entry name" value="IG"/>
    <property type="match status" value="1"/>
</dbReference>
<keyword evidence="3" id="KW-0393">Immunoglobulin domain</keyword>
<dbReference type="SMART" id="SM00406">
    <property type="entry name" value="IGv"/>
    <property type="match status" value="1"/>
</dbReference>
<evidence type="ECO:0000256" key="2">
    <source>
        <dbReference type="ARBA" id="ARBA00023157"/>
    </source>
</evidence>
<keyword evidence="1 4" id="KW-0732">Signal</keyword>
<reference evidence="6" key="3">
    <citation type="submission" date="2025-09" db="UniProtKB">
        <authorList>
            <consortium name="Ensembl"/>
        </authorList>
    </citation>
    <scope>IDENTIFICATION</scope>
</reference>